<dbReference type="GO" id="GO:0071035">
    <property type="term" value="P:nuclear polyadenylation-dependent rRNA catabolic process"/>
    <property type="evidence" value="ECO:0007669"/>
    <property type="project" value="TreeGrafter"/>
</dbReference>
<dbReference type="InterPro" id="IPR026699">
    <property type="entry name" value="Exosome_RNA_bind1/RRP40/RRP4"/>
</dbReference>
<dbReference type="InterPro" id="IPR049469">
    <property type="entry name" value="RRP40_KH-I"/>
</dbReference>
<dbReference type="GO" id="GO:0071051">
    <property type="term" value="P:poly(A)-dependent snoRNA 3'-end processing"/>
    <property type="evidence" value="ECO:0007669"/>
    <property type="project" value="TreeGrafter"/>
</dbReference>
<dbReference type="PANTHER" id="PTHR21321">
    <property type="entry name" value="PNAS-3 RELATED"/>
    <property type="match status" value="1"/>
</dbReference>
<dbReference type="Proteomes" id="UP001165289">
    <property type="component" value="Unassembled WGS sequence"/>
</dbReference>
<sequence>MECVHRSGKARLMGQLEEGYMVRCPLHVTRSLLVKDSPLLHLLQDNYTFEIAVGMNGRVWLDTSKIKDMVKLVNLIQDSEFSSMEQLGEAIRSKKFE</sequence>
<protein>
    <submittedName>
        <fullName evidence="3">Exosome complex component rrp40</fullName>
    </submittedName>
</protein>
<gene>
    <name evidence="3" type="ORF">LOD99_16272</name>
</gene>
<dbReference type="InterPro" id="IPR036612">
    <property type="entry name" value="KH_dom_type_1_sf"/>
</dbReference>
<dbReference type="GO" id="GO:0000177">
    <property type="term" value="C:cytoplasmic exosome (RNase complex)"/>
    <property type="evidence" value="ECO:0007669"/>
    <property type="project" value="TreeGrafter"/>
</dbReference>
<comment type="caution">
    <text evidence="3">The sequence shown here is derived from an EMBL/GenBank/DDBJ whole genome shotgun (WGS) entry which is preliminary data.</text>
</comment>
<dbReference type="GO" id="GO:0000176">
    <property type="term" value="C:nuclear exosome (RNase complex)"/>
    <property type="evidence" value="ECO:0007669"/>
    <property type="project" value="TreeGrafter"/>
</dbReference>
<reference evidence="3 4" key="1">
    <citation type="journal article" date="2023" name="BMC Biol.">
        <title>The compact genome of the sponge Oopsacas minuta (Hexactinellida) is lacking key metazoan core genes.</title>
        <authorList>
            <person name="Santini S."/>
            <person name="Schenkelaars Q."/>
            <person name="Jourda C."/>
            <person name="Duchesne M."/>
            <person name="Belahbib H."/>
            <person name="Rocher C."/>
            <person name="Selva M."/>
            <person name="Riesgo A."/>
            <person name="Vervoort M."/>
            <person name="Leys S.P."/>
            <person name="Kodjabachian L."/>
            <person name="Le Bivic A."/>
            <person name="Borchiellini C."/>
            <person name="Claverie J.M."/>
            <person name="Renard E."/>
        </authorList>
    </citation>
    <scope>NUCLEOTIDE SEQUENCE [LARGE SCALE GENOMIC DNA]</scope>
    <source>
        <strain evidence="3">SPO-2</strain>
    </source>
</reference>
<dbReference type="Pfam" id="PF15985">
    <property type="entry name" value="KH_6"/>
    <property type="match status" value="1"/>
</dbReference>
<dbReference type="GO" id="GO:0071034">
    <property type="term" value="P:CUT catabolic process"/>
    <property type="evidence" value="ECO:0007669"/>
    <property type="project" value="TreeGrafter"/>
</dbReference>
<comment type="subcellular location">
    <subcellularLocation>
        <location evidence="1">Nucleus</location>
    </subcellularLocation>
</comment>
<dbReference type="PANTHER" id="PTHR21321:SF1">
    <property type="entry name" value="EXOSOME COMPLEX COMPONENT RRP40"/>
    <property type="match status" value="1"/>
</dbReference>
<evidence type="ECO:0000259" key="2">
    <source>
        <dbReference type="Pfam" id="PF15985"/>
    </source>
</evidence>
<dbReference type="GO" id="GO:0034475">
    <property type="term" value="P:U4 snRNA 3'-end processing"/>
    <property type="evidence" value="ECO:0007669"/>
    <property type="project" value="TreeGrafter"/>
</dbReference>
<name>A0AAV7K7G5_9METZ</name>
<accession>A0AAV7K7G5</accession>
<dbReference type="Gene3D" id="3.30.1370.10">
    <property type="entry name" value="K Homology domain, type 1"/>
    <property type="match status" value="1"/>
</dbReference>
<feature type="domain" description="K Homology" evidence="2">
    <location>
        <begin position="19"/>
        <end position="64"/>
    </location>
</feature>
<dbReference type="SUPFAM" id="SSF54791">
    <property type="entry name" value="Eukaryotic type KH-domain (KH-domain type I)"/>
    <property type="match status" value="1"/>
</dbReference>
<dbReference type="GO" id="GO:0071038">
    <property type="term" value="P:TRAMP-dependent tRNA surveillance pathway"/>
    <property type="evidence" value="ECO:0007669"/>
    <property type="project" value="TreeGrafter"/>
</dbReference>
<dbReference type="CDD" id="cd22526">
    <property type="entry name" value="KH-I_Rrp40"/>
    <property type="match status" value="1"/>
</dbReference>
<dbReference type="AlphaFoldDB" id="A0AAV7K7G5"/>
<organism evidence="3 4">
    <name type="scientific">Oopsacas minuta</name>
    <dbReference type="NCBI Taxonomy" id="111878"/>
    <lineage>
        <taxon>Eukaryota</taxon>
        <taxon>Metazoa</taxon>
        <taxon>Porifera</taxon>
        <taxon>Hexactinellida</taxon>
        <taxon>Hexasterophora</taxon>
        <taxon>Lyssacinosida</taxon>
        <taxon>Leucopsacidae</taxon>
        <taxon>Oopsacas</taxon>
    </lineage>
</organism>
<proteinExistence type="predicted"/>
<dbReference type="InterPro" id="IPR004088">
    <property type="entry name" value="KH_dom_type_1"/>
</dbReference>
<evidence type="ECO:0000313" key="4">
    <source>
        <dbReference type="Proteomes" id="UP001165289"/>
    </source>
</evidence>
<dbReference type="GO" id="GO:0000467">
    <property type="term" value="P:exonucleolytic trimming to generate mature 3'-end of 5.8S rRNA from tricistronic rRNA transcript (SSU-rRNA, 5.8S rRNA, LSU-rRNA)"/>
    <property type="evidence" value="ECO:0007669"/>
    <property type="project" value="TreeGrafter"/>
</dbReference>
<evidence type="ECO:0000256" key="1">
    <source>
        <dbReference type="ARBA" id="ARBA00004123"/>
    </source>
</evidence>
<keyword evidence="4" id="KW-1185">Reference proteome</keyword>
<evidence type="ECO:0000313" key="3">
    <source>
        <dbReference type="EMBL" id="KAI6656971.1"/>
    </source>
</evidence>
<dbReference type="GO" id="GO:0003723">
    <property type="term" value="F:RNA binding"/>
    <property type="evidence" value="ECO:0007669"/>
    <property type="project" value="InterPro"/>
</dbReference>
<dbReference type="EMBL" id="JAKMXF010000133">
    <property type="protein sequence ID" value="KAI6656971.1"/>
    <property type="molecule type" value="Genomic_DNA"/>
</dbReference>